<evidence type="ECO:0000313" key="2">
    <source>
        <dbReference type="EMBL" id="KGE71690.1"/>
    </source>
</evidence>
<accession>A0A098QV07</accession>
<evidence type="ECO:0008006" key="4">
    <source>
        <dbReference type="Google" id="ProtNLM"/>
    </source>
</evidence>
<dbReference type="AlphaFoldDB" id="A0A098QV07"/>
<dbReference type="EMBL" id="JNUP01000065">
    <property type="protein sequence ID" value="KGE71690.1"/>
    <property type="molecule type" value="Genomic_DNA"/>
</dbReference>
<evidence type="ECO:0000256" key="1">
    <source>
        <dbReference type="SAM" id="Coils"/>
    </source>
</evidence>
<sequence length="491" mass="53587">MQQYQRISTHTLRTGAFGLLFVLTVGLGMVSAQESSVQSLRLESLIRAAETTSPELERLNLEWELLENRETLRLGIEQPQISLSTGTQGISYSSRTDQGHSSLTATPVVQLNLPRNQSLRISAPLELVPQLAEGSSIQGTLEYQLTLDDLVSIPDSASVEYRQGLEDNLRAHAQTRLDIAATIIATLQTIHSEHQKILQAESALESVGQKLDTARKVDNLAESSLAVQELLEEQFSGELTISLATLALEAGVTELGELTGILELTPETLLAIPLDQPDESRLPTVPALADLTSLRTARASLERIMIQDAEAMVSYDPQVRLTAGAGGRYTTDQLSGSLWAGAVLENPGAWDIGLSVTMGSTQNPQDLWNITLSGSWTSENTKEEALTRRNSQIQVNTAQLALDQAISEGQRQIRNLASQITSLETEIKSWRLQTQVRQTALDKTAQAVQSGLSSASALEQARRNLELSRIQGRMLALNILSLEIQQTRITL</sequence>
<organism evidence="2 3">
    <name type="scientific">Spirochaeta lutea</name>
    <dbReference type="NCBI Taxonomy" id="1480694"/>
    <lineage>
        <taxon>Bacteria</taxon>
        <taxon>Pseudomonadati</taxon>
        <taxon>Spirochaetota</taxon>
        <taxon>Spirochaetia</taxon>
        <taxon>Spirochaetales</taxon>
        <taxon>Spirochaetaceae</taxon>
        <taxon>Spirochaeta</taxon>
    </lineage>
</organism>
<dbReference type="RefSeq" id="WP_037548124.1">
    <property type="nucleotide sequence ID" value="NZ_JNUP01000065.1"/>
</dbReference>
<dbReference type="STRING" id="1480694.DC28_10540"/>
<protein>
    <recommendedName>
        <fullName evidence="4">TolC family protein</fullName>
    </recommendedName>
</protein>
<gene>
    <name evidence="2" type="ORF">DC28_10540</name>
</gene>
<name>A0A098QV07_9SPIO</name>
<reference evidence="2 3" key="1">
    <citation type="submission" date="2014-05" db="EMBL/GenBank/DDBJ databases">
        <title>De novo Genome Sequence of Spirocheata sp.</title>
        <authorList>
            <person name="Shivani Y."/>
            <person name="Subhash Y."/>
            <person name="Tushar L."/>
            <person name="Sasikala C."/>
            <person name="Ramana C.V."/>
        </authorList>
    </citation>
    <scope>NUCLEOTIDE SEQUENCE [LARGE SCALE GENOMIC DNA]</scope>
    <source>
        <strain evidence="2 3">JC230</strain>
    </source>
</reference>
<dbReference type="Gene3D" id="1.20.1600.10">
    <property type="entry name" value="Outer membrane efflux proteins (OEP)"/>
    <property type="match status" value="1"/>
</dbReference>
<evidence type="ECO:0000313" key="3">
    <source>
        <dbReference type="Proteomes" id="UP000029692"/>
    </source>
</evidence>
<keyword evidence="1" id="KW-0175">Coiled coil</keyword>
<keyword evidence="3" id="KW-1185">Reference proteome</keyword>
<comment type="caution">
    <text evidence="2">The sequence shown here is derived from an EMBL/GenBank/DDBJ whole genome shotgun (WGS) entry which is preliminary data.</text>
</comment>
<feature type="coiled-coil region" evidence="1">
    <location>
        <begin position="406"/>
        <end position="433"/>
    </location>
</feature>
<dbReference type="Proteomes" id="UP000029692">
    <property type="component" value="Unassembled WGS sequence"/>
</dbReference>
<proteinExistence type="predicted"/>
<dbReference type="SUPFAM" id="SSF56954">
    <property type="entry name" value="Outer membrane efflux proteins (OEP)"/>
    <property type="match status" value="1"/>
</dbReference>